<comment type="caution">
    <text evidence="2">The sequence shown here is derived from an EMBL/GenBank/DDBJ whole genome shotgun (WGS) entry which is preliminary data.</text>
</comment>
<keyword evidence="3" id="KW-1185">Reference proteome</keyword>
<feature type="compositionally biased region" description="Low complexity" evidence="1">
    <location>
        <begin position="78"/>
        <end position="87"/>
    </location>
</feature>
<dbReference type="Proteomes" id="UP000784294">
    <property type="component" value="Unassembled WGS sequence"/>
</dbReference>
<evidence type="ECO:0000256" key="1">
    <source>
        <dbReference type="SAM" id="MobiDB-lite"/>
    </source>
</evidence>
<dbReference type="AlphaFoldDB" id="A0A3S5CHM7"/>
<proteinExistence type="predicted"/>
<evidence type="ECO:0000313" key="3">
    <source>
        <dbReference type="Proteomes" id="UP000784294"/>
    </source>
</evidence>
<organism evidence="2 3">
    <name type="scientific">Protopolystoma xenopodis</name>
    <dbReference type="NCBI Taxonomy" id="117903"/>
    <lineage>
        <taxon>Eukaryota</taxon>
        <taxon>Metazoa</taxon>
        <taxon>Spiralia</taxon>
        <taxon>Lophotrochozoa</taxon>
        <taxon>Platyhelminthes</taxon>
        <taxon>Monogenea</taxon>
        <taxon>Polyopisthocotylea</taxon>
        <taxon>Polystomatidea</taxon>
        <taxon>Polystomatidae</taxon>
        <taxon>Protopolystoma</taxon>
    </lineage>
</organism>
<sequence length="119" mass="12609">MTQGLGLRPARHWSKCGEWAGSRGVDGSSCRALVPSAQFHHSNGPTAEPTCRCGRDAMVTRRAGLESLASGCAPPPHQTHSQHSPVPRLAPARRQGVQCGNSEAGSLAAPFRVVSRLYL</sequence>
<protein>
    <submittedName>
        <fullName evidence="2">Uncharacterized protein</fullName>
    </submittedName>
</protein>
<evidence type="ECO:0000313" key="2">
    <source>
        <dbReference type="EMBL" id="VEL22126.1"/>
    </source>
</evidence>
<reference evidence="2" key="1">
    <citation type="submission" date="2018-11" db="EMBL/GenBank/DDBJ databases">
        <authorList>
            <consortium name="Pathogen Informatics"/>
        </authorList>
    </citation>
    <scope>NUCLEOTIDE SEQUENCE</scope>
</reference>
<accession>A0A3S5CHM7</accession>
<feature type="region of interest" description="Disordered" evidence="1">
    <location>
        <begin position="70"/>
        <end position="100"/>
    </location>
</feature>
<name>A0A3S5CHM7_9PLAT</name>
<gene>
    <name evidence="2" type="ORF">PXEA_LOCUS15566</name>
</gene>
<dbReference type="EMBL" id="CAAALY010054810">
    <property type="protein sequence ID" value="VEL22126.1"/>
    <property type="molecule type" value="Genomic_DNA"/>
</dbReference>